<feature type="transmembrane region" description="Helical" evidence="1">
    <location>
        <begin position="75"/>
        <end position="98"/>
    </location>
</feature>
<evidence type="ECO:0000313" key="3">
    <source>
        <dbReference type="Proteomes" id="UP000829364"/>
    </source>
</evidence>
<name>A0A9Q8QFQ2_9HYPO</name>
<dbReference type="AlphaFoldDB" id="A0A9Q8QFQ2"/>
<dbReference type="EMBL" id="CP086357">
    <property type="protein sequence ID" value="UNI18402.1"/>
    <property type="molecule type" value="Genomic_DNA"/>
</dbReference>
<gene>
    <name evidence="2" type="ORF">JDV02_004673</name>
</gene>
<feature type="transmembrane region" description="Helical" evidence="1">
    <location>
        <begin position="12"/>
        <end position="34"/>
    </location>
</feature>
<proteinExistence type="predicted"/>
<dbReference type="KEGG" id="ptkz:JDV02_004673"/>
<dbReference type="OrthoDB" id="196103at2759"/>
<dbReference type="Proteomes" id="UP000829364">
    <property type="component" value="Chromosome 4"/>
</dbReference>
<keyword evidence="1" id="KW-1133">Transmembrane helix</keyword>
<evidence type="ECO:0000313" key="2">
    <source>
        <dbReference type="EMBL" id="UNI18402.1"/>
    </source>
</evidence>
<reference evidence="2" key="1">
    <citation type="submission" date="2021-11" db="EMBL/GenBank/DDBJ databases">
        <title>Purpureocillium_takamizusanense_genome.</title>
        <authorList>
            <person name="Nguyen N.-H."/>
        </authorList>
    </citation>
    <scope>NUCLEOTIDE SEQUENCE</scope>
    <source>
        <strain evidence="2">PT3</strain>
    </source>
</reference>
<sequence>MTVELFRDWRILILMPTFFVPEMFLPFQSSMNAYAFNLRTRTLNSLLNNLIQIPITLFMGLLLDSSRIKSRKKRTLLGITFEAIWITAAYIAQSIWLASWSFD</sequence>
<keyword evidence="3" id="KW-1185">Reference proteome</keyword>
<keyword evidence="1" id="KW-0812">Transmembrane</keyword>
<dbReference type="GeneID" id="72066625"/>
<organism evidence="2 3">
    <name type="scientific">Purpureocillium takamizusanense</name>
    <dbReference type="NCBI Taxonomy" id="2060973"/>
    <lineage>
        <taxon>Eukaryota</taxon>
        <taxon>Fungi</taxon>
        <taxon>Dikarya</taxon>
        <taxon>Ascomycota</taxon>
        <taxon>Pezizomycotina</taxon>
        <taxon>Sordariomycetes</taxon>
        <taxon>Hypocreomycetidae</taxon>
        <taxon>Hypocreales</taxon>
        <taxon>Ophiocordycipitaceae</taxon>
        <taxon>Purpureocillium</taxon>
    </lineage>
</organism>
<feature type="transmembrane region" description="Helical" evidence="1">
    <location>
        <begin position="46"/>
        <end position="63"/>
    </location>
</feature>
<dbReference type="RefSeq" id="XP_047841883.1">
    <property type="nucleotide sequence ID" value="XM_047985904.1"/>
</dbReference>
<protein>
    <submittedName>
        <fullName evidence="2">Uncharacterized protein</fullName>
    </submittedName>
</protein>
<accession>A0A9Q8QFQ2</accession>
<keyword evidence="1" id="KW-0472">Membrane</keyword>
<evidence type="ECO:0000256" key="1">
    <source>
        <dbReference type="SAM" id="Phobius"/>
    </source>
</evidence>